<dbReference type="Proteomes" id="UP000798662">
    <property type="component" value="Chromosome 1"/>
</dbReference>
<name>A0ACC3BV22_PYRYE</name>
<comment type="caution">
    <text evidence="1">The sequence shown here is derived from an EMBL/GenBank/DDBJ whole genome shotgun (WGS) entry which is preliminary data.</text>
</comment>
<reference evidence="1" key="1">
    <citation type="submission" date="2019-11" db="EMBL/GenBank/DDBJ databases">
        <title>Nori genome reveals adaptations in red seaweeds to the harsh intertidal environment.</title>
        <authorList>
            <person name="Wang D."/>
            <person name="Mao Y."/>
        </authorList>
    </citation>
    <scope>NUCLEOTIDE SEQUENCE</scope>
    <source>
        <tissue evidence="1">Gametophyte</tissue>
    </source>
</reference>
<dbReference type="EMBL" id="CM020618">
    <property type="protein sequence ID" value="KAK1861549.1"/>
    <property type="molecule type" value="Genomic_DNA"/>
</dbReference>
<sequence length="1274" mass="128319">MAPSRQEPDAIHAVVRTLCPPLGVTAAATGCFDAAITLGGGSHVEHFAGGASGSGSGSGAPPPSPPSPWYVALVRRTHLDLYTRVGGRLRHHASTPLHAVATAAAAVRIAPRRHVLVLALSGMRLAALAWRPDTGGWHTVQILQLGAAHRRLSSGTGGAFALAADGTTLAPVVPPNDHPFRNDDIFAVDLHAAGIRSVRSAVVLAGTFEPTVLLLYEPRRTWAGRLAAVRATAAVAAVSVDAAARTGTVLWKLEGLPHDAATLAAVPDAGGGGGLVLSPSVVLHVRHGGLAAALSVNVFGDVWAREAPPPLRDPTRHSEVVLSLDQAKAAFLADEDRDGRCNALLSLKGGELTSVAVDAAATATDTPIDGGLASAADDQAEDADGGTDKDGAPSEEDSEDDELYDDASSDGAPPSDSTAAAADPWRRRPSSRRWALKVRDSLPCFGPGADVAVGPSPGSLLTDPLDPAPPPPPGGPGGGPRGLELVLAAGAGKSEDGAASSAGSGAEKEDTLPAVDEEALRVAAAERFPFQDDAVPEELPPPDEAAQHAYVLLSTATGSLLLATGGVGELAQVPPGDYIASAPTLAAGNVLANRAAVQVTADGARLLHGRRLAATFSLPDNEHDPVVAAQVTDPYVLLRLASGGLLVLRAAADEVQRPGGAAAALRHITEVDEPDDGEGDGDGDGEGVTVKAEPDAPPGDLGGGPTPAVGGVKDEAMAATAAGAAAPPLAGAASALDDVELDDEDMLLYVGGGGGQEGASATAASAAAAGGHLRGKGGRRYALQAFAAIGGRSGVLVSLDAPLPLRRVPLRCSIARVAYHAATATYGALVGVPAPPPPRRAVREAVLAPLERHERHAGELRSLSAFPARPAGAAGAGASPEDEAAIEARLPPLAAERHEVRLYRPDTWELLHAVRLSADEAGLSMASMSVDVFKVTGTGPEGASRQDGYTGASGVAFAAFQLQLIAEKEVKGQVTALAPLEGHVLAAVGPRLEVYKLVGDDIVCCSFFSAQLLTSSVATVKQYILAADAFKSTTLLYWRDRNKSLNFLAQDLQPAHAYAADFVVSGGGLGLLLADGGGNLQLLGYANAAVPESRGGTRLLSHGALHLGARVNRFTRATLFVTLEGGIGAVTPVPPAVAAALAALSARLCAAPPAAAAPAGTSPAAFRAFRPPSRAHAPLRRRLVDGDGPAEGFAALDAAAAAAVARSVGRVVAGVAAAAAAGGGSTGGGGGRGGGQAAAAARPPPPPGWGTAPAGSVQQVWDLLAGVDAVIKRF</sequence>
<keyword evidence="2" id="KW-1185">Reference proteome</keyword>
<evidence type="ECO:0000313" key="1">
    <source>
        <dbReference type="EMBL" id="KAK1861549.1"/>
    </source>
</evidence>
<evidence type="ECO:0000313" key="2">
    <source>
        <dbReference type="Proteomes" id="UP000798662"/>
    </source>
</evidence>
<proteinExistence type="predicted"/>
<gene>
    <name evidence="1" type="ORF">I4F81_004133</name>
</gene>
<organism evidence="1 2">
    <name type="scientific">Pyropia yezoensis</name>
    <name type="common">Susabi-nori</name>
    <name type="synonym">Porphyra yezoensis</name>
    <dbReference type="NCBI Taxonomy" id="2788"/>
    <lineage>
        <taxon>Eukaryota</taxon>
        <taxon>Rhodophyta</taxon>
        <taxon>Bangiophyceae</taxon>
        <taxon>Bangiales</taxon>
        <taxon>Bangiaceae</taxon>
        <taxon>Pyropia</taxon>
    </lineage>
</organism>
<accession>A0ACC3BV22</accession>
<protein>
    <submittedName>
        <fullName evidence="1">Uncharacterized protein</fullName>
    </submittedName>
</protein>